<feature type="domain" description="Helicase ATP-binding" evidence="4">
    <location>
        <begin position="578"/>
        <end position="736"/>
    </location>
</feature>
<dbReference type="PROSITE" id="PS51192">
    <property type="entry name" value="HELICASE_ATP_BIND_1"/>
    <property type="match status" value="1"/>
</dbReference>
<evidence type="ECO:0000313" key="6">
    <source>
        <dbReference type="EMBL" id="WDE96612.1"/>
    </source>
</evidence>
<dbReference type="InterPro" id="IPR007527">
    <property type="entry name" value="Znf_SWIM"/>
</dbReference>
<dbReference type="PROSITE" id="PS50966">
    <property type="entry name" value="ZF_SWIM"/>
    <property type="match status" value="1"/>
</dbReference>
<keyword evidence="2" id="KW-0479">Metal-binding</keyword>
<dbReference type="PROSITE" id="PS51194">
    <property type="entry name" value="HELICASE_CTER"/>
    <property type="match status" value="1"/>
</dbReference>
<dbReference type="InterPro" id="IPR049730">
    <property type="entry name" value="SNF2/RAD54-like_C"/>
</dbReference>
<dbReference type="InterPro" id="IPR027417">
    <property type="entry name" value="P-loop_NTPase"/>
</dbReference>
<dbReference type="Pfam" id="PF08455">
    <property type="entry name" value="SNF2_assoc"/>
    <property type="match status" value="1"/>
</dbReference>
<evidence type="ECO:0000256" key="2">
    <source>
        <dbReference type="PROSITE-ProRule" id="PRU00325"/>
    </source>
</evidence>
<dbReference type="InterPro" id="IPR001650">
    <property type="entry name" value="Helicase_C-like"/>
</dbReference>
<accession>A0ABY7VUP5</accession>
<dbReference type="PANTHER" id="PTHR10799">
    <property type="entry name" value="SNF2/RAD54 HELICASE FAMILY"/>
    <property type="match status" value="1"/>
</dbReference>
<reference evidence="6 7" key="1">
    <citation type="submission" date="2023-02" db="EMBL/GenBank/DDBJ databases">
        <title>Genome sequence of Lentisphaera profundi SAORIC-696.</title>
        <authorList>
            <person name="Kim e."/>
            <person name="Cho J.-C."/>
            <person name="Choi A."/>
            <person name="Kang I."/>
        </authorList>
    </citation>
    <scope>NUCLEOTIDE SEQUENCE [LARGE SCALE GENOMIC DNA]</scope>
    <source>
        <strain evidence="6 7">SAORIC-696</strain>
    </source>
</reference>
<evidence type="ECO:0000313" key="7">
    <source>
        <dbReference type="Proteomes" id="UP001214250"/>
    </source>
</evidence>
<dbReference type="CDD" id="cd18793">
    <property type="entry name" value="SF2_C_SNF"/>
    <property type="match status" value="1"/>
</dbReference>
<keyword evidence="7" id="KW-1185">Reference proteome</keyword>
<dbReference type="Gene3D" id="3.40.50.300">
    <property type="entry name" value="P-loop containing nucleotide triphosphate hydrolases"/>
    <property type="match status" value="1"/>
</dbReference>
<dbReference type="Pfam" id="PF00176">
    <property type="entry name" value="SNF2-rel_dom"/>
    <property type="match status" value="1"/>
</dbReference>
<dbReference type="Pfam" id="PF04434">
    <property type="entry name" value="SWIM"/>
    <property type="match status" value="1"/>
</dbReference>
<dbReference type="Proteomes" id="UP001214250">
    <property type="component" value="Chromosome 1"/>
</dbReference>
<gene>
    <name evidence="6" type="ORF">PQO03_01345</name>
</gene>
<dbReference type="SUPFAM" id="SSF52540">
    <property type="entry name" value="P-loop containing nucleoside triphosphate hydrolases"/>
    <property type="match status" value="2"/>
</dbReference>
<dbReference type="RefSeq" id="WP_274150677.1">
    <property type="nucleotide sequence ID" value="NZ_CP117811.1"/>
</dbReference>
<dbReference type="InterPro" id="IPR038718">
    <property type="entry name" value="SNF2-like_sf"/>
</dbReference>
<evidence type="ECO:0000256" key="1">
    <source>
        <dbReference type="ARBA" id="ARBA00022801"/>
    </source>
</evidence>
<sequence>MIDFLKKYCRPETISHAQKMADAGLVIALSQRPNGFNAKVAAQRGRLLQVDITLSPEQVHNRCSCGVSGSPCEHAAAALLAWEKRFPDSAKFFLSTKEEDLAPSQPPITISRSSTPSLESLLLNLNQKKAGLDVFVTALNPTLYNLEINITYEKRKFSSSNFKSLIETGTGPAKLTIDNFDIDDREIMNLLADLPKEGRLWIVKPSLLNRILKLRQGKDIKLEGEIVQVISEDLHAGLRRLPENDGFAIIPAFQLDSLVDVSDFDLLYLNDGIWAMLNNNIWKVNDKLPYKTMKKWFDDGKIHLSRLPEGDFILPLFEDSNEVIKDQALQPRLILGWQDISVKMDLFFDYGDVQCRYNEANYVIPSGNKTICRDRNLEAEFIEAIIKLGFEEENNYWWIRGFDKIVAFTMAWKENRLPLLWNFSCTPSFQKALLNNQVAGLTVITEKEDKQLIDVDLKFRSQDDHLITWNDLQKAVQLNKEFVFSEDGTLIRIENQLRETVSALPELNMTNRGKIQFPRHHALLISTLLQRFFDPSEKSSWAGLYDMVNGQTADLSQLDKSLTEMLRDYQVDGLHWLINMKNANCGAILADEMGLGKTIQTLAMLASLDKTEPCLIVCPSSLMDNWQKEAKRFTPGLKTCIVSGDGNERKKVIGERYEYDMLITSYSLLRRDMDHYSKVRFDTVVLDEAQHIKNHRSQSALSCRSLNADSRLALTGTPVENSAADLWSVFEFLSPGLLGSKKNFEAAFKEDQVNPKAQYIALKKLRPFILRRLKKDVLPQLPPKQEQVIEFKLSDKEQELYKGIAENFLQDILQDKTAFSKRRLDILSLITRLRQTCSHPALLPEDFNAKEIESSKFKLFQELVEEIRDSSHRALVFSQFTSMLTIMRNWLDEQGIKYCYLDGSTKKRQDLVDQFNEDDSIQFFLLSLKAGGTGLNLTGADTVIHYDNWWNPMVVNQASDRAHRIGQTRKVNIIKLVAQNTIEEKIIQLQGEKEKLFDQLIDGSLKSSSELSENDIRFLLG</sequence>
<keyword evidence="2" id="KW-0862">Zinc</keyword>
<dbReference type="SMART" id="SM00487">
    <property type="entry name" value="DEXDc"/>
    <property type="match status" value="1"/>
</dbReference>
<dbReference type="InterPro" id="IPR000330">
    <property type="entry name" value="SNF2_N"/>
</dbReference>
<dbReference type="EMBL" id="CP117811">
    <property type="protein sequence ID" value="WDE96612.1"/>
    <property type="molecule type" value="Genomic_DNA"/>
</dbReference>
<feature type="domain" description="SWIM-type" evidence="3">
    <location>
        <begin position="48"/>
        <end position="83"/>
    </location>
</feature>
<keyword evidence="1" id="KW-0378">Hydrolase</keyword>
<dbReference type="Gene3D" id="3.40.50.10810">
    <property type="entry name" value="Tandem AAA-ATPase domain"/>
    <property type="match status" value="1"/>
</dbReference>
<keyword evidence="2" id="KW-0863">Zinc-finger</keyword>
<dbReference type="SMART" id="SM00490">
    <property type="entry name" value="HELICc"/>
    <property type="match status" value="1"/>
</dbReference>
<feature type="domain" description="Helicase C-terminal" evidence="5">
    <location>
        <begin position="859"/>
        <end position="1017"/>
    </location>
</feature>
<dbReference type="InterPro" id="IPR014001">
    <property type="entry name" value="Helicase_ATP-bd"/>
</dbReference>
<evidence type="ECO:0000259" key="5">
    <source>
        <dbReference type="PROSITE" id="PS51194"/>
    </source>
</evidence>
<evidence type="ECO:0000259" key="3">
    <source>
        <dbReference type="PROSITE" id="PS50966"/>
    </source>
</evidence>
<dbReference type="Pfam" id="PF00271">
    <property type="entry name" value="Helicase_C"/>
    <property type="match status" value="1"/>
</dbReference>
<evidence type="ECO:0000259" key="4">
    <source>
        <dbReference type="PROSITE" id="PS51192"/>
    </source>
</evidence>
<name>A0ABY7VUP5_9BACT</name>
<organism evidence="6 7">
    <name type="scientific">Lentisphaera profundi</name>
    <dbReference type="NCBI Taxonomy" id="1658616"/>
    <lineage>
        <taxon>Bacteria</taxon>
        <taxon>Pseudomonadati</taxon>
        <taxon>Lentisphaerota</taxon>
        <taxon>Lentisphaeria</taxon>
        <taxon>Lentisphaerales</taxon>
        <taxon>Lentisphaeraceae</taxon>
        <taxon>Lentisphaera</taxon>
    </lineage>
</organism>
<dbReference type="InterPro" id="IPR013663">
    <property type="entry name" value="Helicase_SWF/SNF/SWI_bac"/>
</dbReference>
<proteinExistence type="predicted"/>
<protein>
    <submittedName>
        <fullName evidence="6">SNF2-related protein</fullName>
    </submittedName>
</protein>